<accession>A0AAU7MX55</accession>
<comment type="subcellular location">
    <subcellularLocation>
        <location evidence="1">Cell envelope</location>
    </subcellularLocation>
</comment>
<keyword evidence="2" id="KW-0732">Signal</keyword>
<dbReference type="InterPro" id="IPR038352">
    <property type="entry name" value="Imelysin_sf"/>
</dbReference>
<sequence>MGKKWYFVLTLTWLVCACSSDSSDVPSDDMGIDQGAELTFDRKAMLINWTDNIIVPSYKELQSDLLDLKTAFDAFVAVKNVDNLVIFRQAWADAYISWQGAAMFEIGPAEANGYRSNMNTFPTDTTLIASFIDSGSYDFSLSSNRDAKGFPALDYLLNGLEGTDEELVARWAEGTEADNTMDLIEAILVDMLSLTDTVVSGWEDGYRNTFVENDGSSATASADRFVNDYIFYYEKFLRAGKMGIPLGVFSGTPQPATLEVYYRPELGKSMFLAGMDAVQDFFNGKHYGSNTSGESLASYLDDLNTLKNGDDLSQLINAQFDLARGMVQDLGSFRDEIEQNSPPTNMLLAYDEVQRIVPYFKVDMVSAMSISIDYVDADGD</sequence>
<protein>
    <submittedName>
        <fullName evidence="4">Imelysin family protein</fullName>
    </submittedName>
</protein>
<dbReference type="GO" id="GO:0030313">
    <property type="term" value="C:cell envelope"/>
    <property type="evidence" value="ECO:0007669"/>
    <property type="project" value="UniProtKB-SubCell"/>
</dbReference>
<dbReference type="Gene3D" id="1.20.1420.20">
    <property type="entry name" value="M75 peptidase, HXXE motif"/>
    <property type="match status" value="1"/>
</dbReference>
<dbReference type="InterPro" id="IPR034984">
    <property type="entry name" value="Imelysin-like_IPPA"/>
</dbReference>
<proteinExistence type="predicted"/>
<gene>
    <name evidence="4" type="ORF">ABNE31_14540</name>
</gene>
<dbReference type="RefSeq" id="WP_349351643.1">
    <property type="nucleotide sequence ID" value="NZ_CP157804.1"/>
</dbReference>
<name>A0AAU7MX55_9FLAO</name>
<dbReference type="PROSITE" id="PS51257">
    <property type="entry name" value="PROKAR_LIPOPROTEIN"/>
    <property type="match status" value="1"/>
</dbReference>
<dbReference type="Pfam" id="PF09375">
    <property type="entry name" value="Peptidase_M75"/>
    <property type="match status" value="1"/>
</dbReference>
<evidence type="ECO:0000259" key="3">
    <source>
        <dbReference type="Pfam" id="PF09375"/>
    </source>
</evidence>
<feature type="domain" description="Imelysin-like" evidence="3">
    <location>
        <begin position="54"/>
        <end position="341"/>
    </location>
</feature>
<organism evidence="4">
    <name type="scientific">Flagellimonas sp. MMG031</name>
    <dbReference type="NCBI Taxonomy" id="3158549"/>
    <lineage>
        <taxon>Bacteria</taxon>
        <taxon>Pseudomonadati</taxon>
        <taxon>Bacteroidota</taxon>
        <taxon>Flavobacteriia</taxon>
        <taxon>Flavobacteriales</taxon>
        <taxon>Flavobacteriaceae</taxon>
        <taxon>Flagellimonas</taxon>
    </lineage>
</organism>
<reference evidence="4" key="1">
    <citation type="submission" date="2024-05" db="EMBL/GenBank/DDBJ databases">
        <title>Draft Genome Sequences of Flagellimonas sp. MMG031 and Marinobacter sp. MMG032 Isolated from the dinoflagellate Symbiodinium pilosum.</title>
        <authorList>
            <person name="Shikuma N.J."/>
            <person name="Farrell M.V."/>
        </authorList>
    </citation>
    <scope>NUCLEOTIDE SEQUENCE</scope>
    <source>
        <strain evidence="4">MMG031</strain>
    </source>
</reference>
<evidence type="ECO:0000313" key="4">
    <source>
        <dbReference type="EMBL" id="XBQ22814.1"/>
    </source>
</evidence>
<dbReference type="KEGG" id="fld:ABNE31_14540"/>
<dbReference type="InterPro" id="IPR018976">
    <property type="entry name" value="Imelysin-like"/>
</dbReference>
<evidence type="ECO:0000256" key="2">
    <source>
        <dbReference type="ARBA" id="ARBA00022729"/>
    </source>
</evidence>
<evidence type="ECO:0000256" key="1">
    <source>
        <dbReference type="ARBA" id="ARBA00004196"/>
    </source>
</evidence>
<dbReference type="CDD" id="cd14659">
    <property type="entry name" value="Imelysin-like_IPPA"/>
    <property type="match status" value="1"/>
</dbReference>
<dbReference type="AlphaFoldDB" id="A0AAU7MX55"/>
<dbReference type="EMBL" id="CP157804">
    <property type="protein sequence ID" value="XBQ22814.1"/>
    <property type="molecule type" value="Genomic_DNA"/>
</dbReference>